<organism evidence="1 2">
    <name type="scientific">Legionella erythra</name>
    <dbReference type="NCBI Taxonomy" id="448"/>
    <lineage>
        <taxon>Bacteria</taxon>
        <taxon>Pseudomonadati</taxon>
        <taxon>Pseudomonadota</taxon>
        <taxon>Gammaproteobacteria</taxon>
        <taxon>Legionellales</taxon>
        <taxon>Legionellaceae</taxon>
        <taxon>Legionella</taxon>
    </lineage>
</organism>
<evidence type="ECO:0000313" key="1">
    <source>
        <dbReference type="EMBL" id="KTC97519.1"/>
    </source>
</evidence>
<sequence length="188" mass="21206">MLFIFDFDGTIVSQNTHNLLTDSSGNLEESWQILSKIEPLGGTEIWKHTFQLLLKKGHHVAIASFNSFGELLFPRYLREIIGLEPSEADRICIQSWLPLPLQGANKNQHIHAIQSELNYHGPTCLVDDDETNLKAAKSEGLFIIPATGEHLLEVQKLAFSSPKYGKFFRAVHLPDIPLLKVFCCHKCN</sequence>
<dbReference type="RefSeq" id="WP_058526518.1">
    <property type="nucleotide sequence ID" value="NZ_CAAAHY010000027.1"/>
</dbReference>
<reference evidence="1 2" key="1">
    <citation type="submission" date="2015-11" db="EMBL/GenBank/DDBJ databases">
        <title>Genomic analysis of 38 Legionella species identifies large and diverse effector repertoires.</title>
        <authorList>
            <person name="Burstein D."/>
            <person name="Amaro F."/>
            <person name="Zusman T."/>
            <person name="Lifshitz Z."/>
            <person name="Cohen O."/>
            <person name="Gilbert J.A."/>
            <person name="Pupko T."/>
            <person name="Shuman H.A."/>
            <person name="Segal G."/>
        </authorList>
    </citation>
    <scope>NUCLEOTIDE SEQUENCE [LARGE SCALE GENOMIC DNA]</scope>
    <source>
        <strain evidence="1 2">SE-32A-C8</strain>
    </source>
</reference>
<comment type="caution">
    <text evidence="1">The sequence shown here is derived from an EMBL/GenBank/DDBJ whole genome shotgun (WGS) entry which is preliminary data.</text>
</comment>
<protein>
    <submittedName>
        <fullName evidence="1">Uncharacterized protein</fullName>
    </submittedName>
</protein>
<gene>
    <name evidence="1" type="ORF">Lery_1358</name>
</gene>
<dbReference type="InterPro" id="IPR036412">
    <property type="entry name" value="HAD-like_sf"/>
</dbReference>
<dbReference type="EMBL" id="LNYA01000024">
    <property type="protein sequence ID" value="KTC97519.1"/>
    <property type="molecule type" value="Genomic_DNA"/>
</dbReference>
<proteinExistence type="predicted"/>
<dbReference type="SUPFAM" id="SSF56784">
    <property type="entry name" value="HAD-like"/>
    <property type="match status" value="1"/>
</dbReference>
<dbReference type="STRING" id="448.Lery_1358"/>
<dbReference type="Proteomes" id="UP000054773">
    <property type="component" value="Unassembled WGS sequence"/>
</dbReference>
<evidence type="ECO:0000313" key="2">
    <source>
        <dbReference type="Proteomes" id="UP000054773"/>
    </source>
</evidence>
<accession>A0A0W0TPL1</accession>
<name>A0A0W0TPL1_LEGER</name>
<keyword evidence="2" id="KW-1185">Reference proteome</keyword>
<dbReference type="PATRIC" id="fig|448.7.peg.1419"/>
<dbReference type="AlphaFoldDB" id="A0A0W0TPL1"/>
<dbReference type="OrthoDB" id="5636289at2"/>